<protein>
    <submittedName>
        <fullName evidence="3">Retrovirus-related Pol polyprotein from transposon TNT 1-94</fullName>
    </submittedName>
</protein>
<feature type="domain" description="Reverse transcriptase Ty1/copia-type" evidence="2">
    <location>
        <begin position="89"/>
        <end position="268"/>
    </location>
</feature>
<evidence type="ECO:0000259" key="2">
    <source>
        <dbReference type="Pfam" id="PF07727"/>
    </source>
</evidence>
<feature type="non-terminal residue" evidence="3">
    <location>
        <position position="274"/>
    </location>
</feature>
<dbReference type="InterPro" id="IPR013103">
    <property type="entry name" value="RVT_2"/>
</dbReference>
<evidence type="ECO:0000256" key="1">
    <source>
        <dbReference type="SAM" id="MobiDB-lite"/>
    </source>
</evidence>
<accession>A0A0A9XY09</accession>
<dbReference type="InterPro" id="IPR043502">
    <property type="entry name" value="DNA/RNA_pol_sf"/>
</dbReference>
<gene>
    <name evidence="3" type="primary">POLX_273</name>
    <name evidence="3" type="ORF">CM83_27756</name>
</gene>
<feature type="compositionally biased region" description="Polar residues" evidence="1">
    <location>
        <begin position="9"/>
        <end position="25"/>
    </location>
</feature>
<name>A0A0A9XY09_LYGHE</name>
<dbReference type="GO" id="GO:0071897">
    <property type="term" value="P:DNA biosynthetic process"/>
    <property type="evidence" value="ECO:0007669"/>
    <property type="project" value="UniProtKB-ARBA"/>
</dbReference>
<reference evidence="3" key="1">
    <citation type="journal article" date="2014" name="PLoS ONE">
        <title>Transcriptome-Based Identification of ABC Transporters in the Western Tarnished Plant Bug Lygus hesperus.</title>
        <authorList>
            <person name="Hull J.J."/>
            <person name="Chaney K."/>
            <person name="Geib S.M."/>
            <person name="Fabrick J.A."/>
            <person name="Brent C.S."/>
            <person name="Walsh D."/>
            <person name="Lavine L.C."/>
        </authorList>
    </citation>
    <scope>NUCLEOTIDE SEQUENCE</scope>
</reference>
<feature type="non-terminal residue" evidence="3">
    <location>
        <position position="1"/>
    </location>
</feature>
<dbReference type="Pfam" id="PF07727">
    <property type="entry name" value="RVT_2"/>
    <property type="match status" value="1"/>
</dbReference>
<reference evidence="3" key="2">
    <citation type="submission" date="2014-07" db="EMBL/GenBank/DDBJ databases">
        <authorList>
            <person name="Hull J."/>
        </authorList>
    </citation>
    <scope>NUCLEOTIDE SEQUENCE</scope>
</reference>
<dbReference type="EMBL" id="GBHO01018785">
    <property type="protein sequence ID" value="JAG24819.1"/>
    <property type="molecule type" value="Transcribed_RNA"/>
</dbReference>
<dbReference type="SUPFAM" id="SSF56672">
    <property type="entry name" value="DNA/RNA polymerases"/>
    <property type="match status" value="1"/>
</dbReference>
<organism evidence="3">
    <name type="scientific">Lygus hesperus</name>
    <name type="common">Western plant bug</name>
    <dbReference type="NCBI Taxonomy" id="30085"/>
    <lineage>
        <taxon>Eukaryota</taxon>
        <taxon>Metazoa</taxon>
        <taxon>Ecdysozoa</taxon>
        <taxon>Arthropoda</taxon>
        <taxon>Hexapoda</taxon>
        <taxon>Insecta</taxon>
        <taxon>Pterygota</taxon>
        <taxon>Neoptera</taxon>
        <taxon>Paraneoptera</taxon>
        <taxon>Hemiptera</taxon>
        <taxon>Heteroptera</taxon>
        <taxon>Panheteroptera</taxon>
        <taxon>Cimicomorpha</taxon>
        <taxon>Miridae</taxon>
        <taxon>Mirini</taxon>
        <taxon>Lygus</taxon>
    </lineage>
</organism>
<sequence length="274" mass="31058">DRSYETTEEFPSSDTENGGDVTQNGPDVRQNGPRRSSRPPCPKVMKDFITYIAMSDGDEPQTASEALASSDAEKWKSAMSDEMKSLIKNDTFEWTDLPNGVKPLNARWVFKVKQGDNGAERFKARLVVKGCAQRHGIDFQETFSPVIKYSSLRYLLAVAVKENLRVTHMDVVTAYLHGDLDETIFVTPPEGIDHSTSEEGRYWKLKKAVYGLRQSGRCWNQKLHSILVKLQLTQSKADPCVYFKRTKKETILLAVFVDDLILFTNNDSARNRVK</sequence>
<evidence type="ECO:0000313" key="3">
    <source>
        <dbReference type="EMBL" id="JAG24819.1"/>
    </source>
</evidence>
<feature type="region of interest" description="Disordered" evidence="1">
    <location>
        <begin position="1"/>
        <end position="43"/>
    </location>
</feature>
<dbReference type="AlphaFoldDB" id="A0A0A9XY09"/>
<proteinExistence type="predicted"/>